<feature type="region of interest" description="Disordered" evidence="1">
    <location>
        <begin position="179"/>
        <end position="220"/>
    </location>
</feature>
<feature type="transmembrane region" description="Helical" evidence="2">
    <location>
        <begin position="33"/>
        <end position="55"/>
    </location>
</feature>
<dbReference type="InterPro" id="IPR021994">
    <property type="entry name" value="DUF3592"/>
</dbReference>
<dbReference type="AlphaFoldDB" id="A0A6I1GAA9"/>
<feature type="compositionally biased region" description="Polar residues" evidence="1">
    <location>
        <begin position="1"/>
        <end position="15"/>
    </location>
</feature>
<dbReference type="Pfam" id="PF12158">
    <property type="entry name" value="DUF3592"/>
    <property type="match status" value="1"/>
</dbReference>
<gene>
    <name evidence="4" type="ORF">F7D08_0769</name>
</gene>
<evidence type="ECO:0000313" key="4">
    <source>
        <dbReference type="EMBL" id="KAB7788490.1"/>
    </source>
</evidence>
<protein>
    <recommendedName>
        <fullName evidence="3">DUF3592 domain-containing protein</fullName>
    </recommendedName>
</protein>
<sequence>MASEHNSTSAPTSTVNHHDVSGRHGGHNPKNRWSGVFICGFFSLVGAILLVPTLLSLISEVQLRRDCTEPTDGIVTQLILNPADESDDDSSDTWTPVFRYIVNGQSYEKRSSISTSPPRYKVGQAITILYDPADPNRYIAKGDNSALILYSFATIMCIGFTAVLPVAVAIHKFNNPTSGIPAAKRPVKPGTLPDTPQNPAQQVADASSTASGREPAQLPY</sequence>
<dbReference type="EMBL" id="WBVS01000003">
    <property type="protein sequence ID" value="KAB7788490.1"/>
    <property type="molecule type" value="Genomic_DNA"/>
</dbReference>
<feature type="compositionally biased region" description="Polar residues" evidence="1">
    <location>
        <begin position="194"/>
        <end position="211"/>
    </location>
</feature>
<evidence type="ECO:0000313" key="5">
    <source>
        <dbReference type="Proteomes" id="UP000468413"/>
    </source>
</evidence>
<comment type="caution">
    <text evidence="4">The sequence shown here is derived from an EMBL/GenBank/DDBJ whole genome shotgun (WGS) entry which is preliminary data.</text>
</comment>
<reference evidence="4 5" key="1">
    <citation type="submission" date="2019-09" db="EMBL/GenBank/DDBJ databases">
        <title>Characterization of the phylogenetic diversity of two novel species belonging to the genus Bifidobacterium: Bifidobacterium cebidarum sp. nov. and Bifidobacterium leontopitheci sp. nov.</title>
        <authorList>
            <person name="Lugli G.A."/>
            <person name="Duranti S."/>
            <person name="Milani C."/>
            <person name="Turroni F."/>
            <person name="Ventura M."/>
        </authorList>
    </citation>
    <scope>NUCLEOTIDE SEQUENCE [LARGE SCALE GENOMIC DNA]</scope>
    <source>
        <strain evidence="4 5">LMG 31469</strain>
    </source>
</reference>
<accession>A0A6I1GAA9</accession>
<evidence type="ECO:0000256" key="1">
    <source>
        <dbReference type="SAM" id="MobiDB-lite"/>
    </source>
</evidence>
<evidence type="ECO:0000259" key="3">
    <source>
        <dbReference type="Pfam" id="PF12158"/>
    </source>
</evidence>
<dbReference type="RefSeq" id="WP_152209404.1">
    <property type="nucleotide sequence ID" value="NZ_WBVS01000003.1"/>
</dbReference>
<organism evidence="4 5">
    <name type="scientific">Bifidobacterium cebidarum</name>
    <dbReference type="NCBI Taxonomy" id="2650773"/>
    <lineage>
        <taxon>Bacteria</taxon>
        <taxon>Bacillati</taxon>
        <taxon>Actinomycetota</taxon>
        <taxon>Actinomycetes</taxon>
        <taxon>Bifidobacteriales</taxon>
        <taxon>Bifidobacteriaceae</taxon>
        <taxon>Bifidobacterium</taxon>
    </lineage>
</organism>
<feature type="transmembrane region" description="Helical" evidence="2">
    <location>
        <begin position="147"/>
        <end position="170"/>
    </location>
</feature>
<proteinExistence type="predicted"/>
<dbReference type="Proteomes" id="UP000468413">
    <property type="component" value="Unassembled WGS sequence"/>
</dbReference>
<keyword evidence="5" id="KW-1185">Reference proteome</keyword>
<feature type="domain" description="DUF3592" evidence="3">
    <location>
        <begin position="71"/>
        <end position="139"/>
    </location>
</feature>
<keyword evidence="2" id="KW-0812">Transmembrane</keyword>
<keyword evidence="2" id="KW-1133">Transmembrane helix</keyword>
<keyword evidence="2" id="KW-0472">Membrane</keyword>
<evidence type="ECO:0000256" key="2">
    <source>
        <dbReference type="SAM" id="Phobius"/>
    </source>
</evidence>
<feature type="region of interest" description="Disordered" evidence="1">
    <location>
        <begin position="1"/>
        <end position="26"/>
    </location>
</feature>
<name>A0A6I1GAA9_9BIFI</name>